<dbReference type="STRING" id="273121.WS1622"/>
<evidence type="ECO:0000256" key="6">
    <source>
        <dbReference type="ARBA" id="ARBA00022840"/>
    </source>
</evidence>
<reference evidence="12 13" key="1">
    <citation type="journal article" date="2003" name="Proc. Natl. Acad. Sci. U.S.A.">
        <title>Complete genome sequence and analysis of Wolinella succinogenes.</title>
        <authorList>
            <person name="Baar C."/>
            <person name="Eppinger M."/>
            <person name="Raddatz G."/>
            <person name="Simon JM."/>
            <person name="Lanz C."/>
            <person name="Klimmek O."/>
            <person name="Nandakumar R."/>
            <person name="Gross R."/>
            <person name="Rosinus A."/>
            <person name="Keller H."/>
            <person name="Jagtap P."/>
            <person name="Linke B."/>
            <person name="Meyer F."/>
            <person name="Lederer H."/>
            <person name="Schuster S.C."/>
        </authorList>
    </citation>
    <scope>NUCLEOTIDE SEQUENCE [LARGE SCALE GENOMIC DNA]</scope>
    <source>
        <strain evidence="13">ATCC 29543 / DSM 1740 / CCUG 13145 / JCM 31913 / LMG 7466 / NCTC 11488 / FDC 602W</strain>
    </source>
</reference>
<evidence type="ECO:0000256" key="1">
    <source>
        <dbReference type="ARBA" id="ARBA00003618"/>
    </source>
</evidence>
<dbReference type="EMBL" id="BX571661">
    <property type="protein sequence ID" value="CAE10654.1"/>
    <property type="molecule type" value="Genomic_DNA"/>
</dbReference>
<keyword evidence="13" id="KW-1185">Reference proteome</keyword>
<dbReference type="AlphaFoldDB" id="Q7M8J6"/>
<name>Q7M8J6_WOLSU</name>
<proteinExistence type="inferred from homology"/>
<keyword evidence="5 9" id="KW-0227">DNA damage</keyword>
<dbReference type="HOGENOM" id="CLU_018297_4_0_7"/>
<evidence type="ECO:0000256" key="7">
    <source>
        <dbReference type="ARBA" id="ARBA00023204"/>
    </source>
</evidence>
<dbReference type="SUPFAM" id="SSF52540">
    <property type="entry name" value="P-loop containing nucleoside triphosphate hydrolases"/>
    <property type="match status" value="1"/>
</dbReference>
<evidence type="ECO:0000256" key="3">
    <source>
        <dbReference type="ARBA" id="ARBA00021315"/>
    </source>
</evidence>
<keyword evidence="7 9" id="KW-0234">DNA repair</keyword>
<evidence type="ECO:0000256" key="10">
    <source>
        <dbReference type="SAM" id="Coils"/>
    </source>
</evidence>
<dbReference type="PANTHER" id="PTHR11059">
    <property type="entry name" value="DNA REPAIR PROTEIN RECN"/>
    <property type="match status" value="1"/>
</dbReference>
<feature type="domain" description="RecF/RecN/SMC N-terminal" evidence="11">
    <location>
        <begin position="6"/>
        <end position="474"/>
    </location>
</feature>
<organism evidence="13">
    <name type="scientific">Wolinella succinogenes (strain ATCC 29543 / DSM 1740 / CCUG 13145 / JCM 31913 / LMG 7466 / NCTC 11488 / FDC 602W)</name>
    <name type="common">Vibrio succinogenes</name>
    <dbReference type="NCBI Taxonomy" id="273121"/>
    <lineage>
        <taxon>Bacteria</taxon>
        <taxon>Pseudomonadati</taxon>
        <taxon>Campylobacterota</taxon>
        <taxon>Epsilonproteobacteria</taxon>
        <taxon>Campylobacterales</taxon>
        <taxon>Helicobacteraceae</taxon>
        <taxon>Wolinella</taxon>
    </lineage>
</organism>
<comment type="function">
    <text evidence="1 9">May be involved in recombinational repair of damaged DNA.</text>
</comment>
<dbReference type="Pfam" id="PF02463">
    <property type="entry name" value="SMC_N"/>
    <property type="match status" value="1"/>
</dbReference>
<keyword evidence="4" id="KW-0547">Nucleotide-binding</keyword>
<evidence type="ECO:0000256" key="2">
    <source>
        <dbReference type="ARBA" id="ARBA00009441"/>
    </source>
</evidence>
<dbReference type="GO" id="GO:0009432">
    <property type="term" value="P:SOS response"/>
    <property type="evidence" value="ECO:0007669"/>
    <property type="project" value="TreeGrafter"/>
</dbReference>
<dbReference type="Proteomes" id="UP000000422">
    <property type="component" value="Chromosome"/>
</dbReference>
<dbReference type="KEGG" id="wsu:WS1622"/>
<dbReference type="PIRSF" id="PIRSF003128">
    <property type="entry name" value="RecN"/>
    <property type="match status" value="1"/>
</dbReference>
<gene>
    <name evidence="12" type="primary">recN</name>
    <name evidence="12" type="ordered locus">WS1622</name>
</gene>
<keyword evidence="10" id="KW-0175">Coiled coil</keyword>
<evidence type="ECO:0000256" key="4">
    <source>
        <dbReference type="ARBA" id="ARBA00022741"/>
    </source>
</evidence>
<evidence type="ECO:0000256" key="5">
    <source>
        <dbReference type="ARBA" id="ARBA00022763"/>
    </source>
</evidence>
<dbReference type="InterPro" id="IPR004604">
    <property type="entry name" value="DNA_recomb/repair_RecN"/>
</dbReference>
<evidence type="ECO:0000313" key="13">
    <source>
        <dbReference type="Proteomes" id="UP000000422"/>
    </source>
</evidence>
<comment type="similarity">
    <text evidence="2 9">Belongs to the RecN family.</text>
</comment>
<dbReference type="GO" id="GO:0005524">
    <property type="term" value="F:ATP binding"/>
    <property type="evidence" value="ECO:0007669"/>
    <property type="project" value="UniProtKB-KW"/>
</dbReference>
<protein>
    <recommendedName>
        <fullName evidence="3 9">DNA repair protein RecN</fullName>
    </recommendedName>
    <alternativeName>
        <fullName evidence="8 9">Recombination protein N</fullName>
    </alternativeName>
</protein>
<dbReference type="GO" id="GO:0043590">
    <property type="term" value="C:bacterial nucleoid"/>
    <property type="evidence" value="ECO:0007669"/>
    <property type="project" value="TreeGrafter"/>
</dbReference>
<evidence type="ECO:0000259" key="11">
    <source>
        <dbReference type="Pfam" id="PF02463"/>
    </source>
</evidence>
<dbReference type="InterPro" id="IPR003395">
    <property type="entry name" value="RecF/RecN/SMC_N"/>
</dbReference>
<dbReference type="Gene3D" id="3.40.50.300">
    <property type="entry name" value="P-loop containing nucleotide triphosphate hydrolases"/>
    <property type="match status" value="2"/>
</dbReference>
<dbReference type="PANTHER" id="PTHR11059:SF0">
    <property type="entry name" value="DNA REPAIR PROTEIN RECN"/>
    <property type="match status" value="1"/>
</dbReference>
<accession>Q7M8J6</accession>
<dbReference type="InterPro" id="IPR027417">
    <property type="entry name" value="P-loop_NTPase"/>
</dbReference>
<sequence length="514" mass="58584">MGGCLISRLLIKNSPAFAHESLELHEGFNVFSGASGAGKSLLMESILALFGLRESNAELIEGVLEIPYSLEEWGVAHEEETTFSILKKEKVRYFVNSQSLSKKRVAEIASGFIKHVNPKNGEELEPARLLGLLDGFILHQEPSFKELLESYAERFLELTRVKEELKRVAEEESRVEELKEFARFEIAKIRQINPKKGEHEELMRLKKSLSKKEKIQESCEKVERFLEGERSVNAFLELLGREKEFFESVMNELRALIEEERGHLLELEEMDAESLLDRLEKLADLNRRYGGEEEALAYLVQKQKELERYENLTFSKEALQKELTQLEKSTKALSSRLHESRLSYVPKLESLLNERLGALLLPCAKLALEESTLHAKGQDWVRLMLGNAKAESVSSGEFNRLRLALLALEARHSKRLGVLILDEIDSNLSGEESEGVARVLQELSRSYQILAISHQPHMPSYAHRHFLVKKEAKGSTIERLDREGQILEIARIVSGSEITPEALEFAKKRLESKP</sequence>
<feature type="coiled-coil region" evidence="10">
    <location>
        <begin position="250"/>
        <end position="336"/>
    </location>
</feature>
<dbReference type="GO" id="GO:0006310">
    <property type="term" value="P:DNA recombination"/>
    <property type="evidence" value="ECO:0007669"/>
    <property type="project" value="InterPro"/>
</dbReference>
<dbReference type="eggNOG" id="COG0497">
    <property type="taxonomic scope" value="Bacteria"/>
</dbReference>
<dbReference type="GO" id="GO:0006281">
    <property type="term" value="P:DNA repair"/>
    <property type="evidence" value="ECO:0007669"/>
    <property type="project" value="UniProtKB-KW"/>
</dbReference>
<evidence type="ECO:0000256" key="9">
    <source>
        <dbReference type="PIRNR" id="PIRNR003128"/>
    </source>
</evidence>
<evidence type="ECO:0000313" key="12">
    <source>
        <dbReference type="EMBL" id="CAE10654.1"/>
    </source>
</evidence>
<keyword evidence="6" id="KW-0067">ATP-binding</keyword>
<evidence type="ECO:0000256" key="8">
    <source>
        <dbReference type="ARBA" id="ARBA00033408"/>
    </source>
</evidence>